<feature type="domain" description="YopX protein" evidence="1">
    <location>
        <begin position="5"/>
        <end position="130"/>
    </location>
</feature>
<evidence type="ECO:0000313" key="2">
    <source>
        <dbReference type="EMBL" id="DAE09361.1"/>
    </source>
</evidence>
<proteinExistence type="predicted"/>
<dbReference type="InterPro" id="IPR023385">
    <property type="entry name" value="YopX-like_C"/>
</dbReference>
<evidence type="ECO:0000259" key="1">
    <source>
        <dbReference type="Pfam" id="PF09643"/>
    </source>
</evidence>
<dbReference type="Pfam" id="PF09643">
    <property type="entry name" value="YopX"/>
    <property type="match status" value="1"/>
</dbReference>
<dbReference type="Gene3D" id="2.30.30.290">
    <property type="entry name" value="YopX-like domains"/>
    <property type="match status" value="1"/>
</dbReference>
<dbReference type="InterPro" id="IPR019096">
    <property type="entry name" value="YopX_protein"/>
</dbReference>
<dbReference type="SUPFAM" id="SSF159006">
    <property type="entry name" value="YopX-like"/>
    <property type="match status" value="1"/>
</dbReference>
<protein>
    <submittedName>
        <fullName evidence="2">YopX protein</fullName>
    </submittedName>
</protein>
<organism evidence="2">
    <name type="scientific">Siphoviridae sp. cta8k49</name>
    <dbReference type="NCBI Taxonomy" id="2825562"/>
    <lineage>
        <taxon>Viruses</taxon>
        <taxon>Duplodnaviria</taxon>
        <taxon>Heunggongvirae</taxon>
        <taxon>Uroviricota</taxon>
        <taxon>Caudoviricetes</taxon>
    </lineage>
</organism>
<accession>A0A8S5PSC2</accession>
<sequence>MCDINFRVWDNLEKSYLNEKDIAIDSLGNIFIIEGYDHNDSELWYARILPDPDNKRHVIEQDTGLKDKNGTKINKGDVLIDDAGEPIEHWVVKFSDGGFVGECAGVTAPLFELTQLELAGNIHEDSELVEEK</sequence>
<name>A0A8S5PSC2_9CAUD</name>
<reference evidence="2" key="1">
    <citation type="journal article" date="2021" name="Proc. Natl. Acad. Sci. U.S.A.">
        <title>A Catalog of Tens of Thousands of Viruses from Human Metagenomes Reveals Hidden Associations with Chronic Diseases.</title>
        <authorList>
            <person name="Tisza M.J."/>
            <person name="Buck C.B."/>
        </authorList>
    </citation>
    <scope>NUCLEOTIDE SEQUENCE</scope>
    <source>
        <strain evidence="2">Cta8k49</strain>
    </source>
</reference>
<dbReference type="EMBL" id="BK015487">
    <property type="protein sequence ID" value="DAE09361.1"/>
    <property type="molecule type" value="Genomic_DNA"/>
</dbReference>